<dbReference type="RefSeq" id="XP_002541953.1">
    <property type="nucleotide sequence ID" value="XM_002541907.1"/>
</dbReference>
<keyword evidence="4" id="KW-0238">DNA-binding</keyword>
<dbReference type="PANTHER" id="PTHR31313">
    <property type="entry name" value="TY1 ENHANCER ACTIVATOR"/>
    <property type="match status" value="1"/>
</dbReference>
<dbReference type="GeneID" id="8440723"/>
<dbReference type="eggNOG" id="ENOG502QVF9">
    <property type="taxonomic scope" value="Eukaryota"/>
</dbReference>
<keyword evidence="6" id="KW-0539">Nucleus</keyword>
<dbReference type="GO" id="GO:0008270">
    <property type="term" value="F:zinc ion binding"/>
    <property type="evidence" value="ECO:0007669"/>
    <property type="project" value="InterPro"/>
</dbReference>
<dbReference type="AlphaFoldDB" id="C4JI44"/>
<dbReference type="InterPro" id="IPR007219">
    <property type="entry name" value="XnlR_reg_dom"/>
</dbReference>
<dbReference type="STRING" id="336963.C4JI44"/>
<dbReference type="InterPro" id="IPR051615">
    <property type="entry name" value="Transcr_Regulatory_Elem"/>
</dbReference>
<organism evidence="8 9">
    <name type="scientific">Uncinocarpus reesii (strain UAMH 1704)</name>
    <dbReference type="NCBI Taxonomy" id="336963"/>
    <lineage>
        <taxon>Eukaryota</taxon>
        <taxon>Fungi</taxon>
        <taxon>Dikarya</taxon>
        <taxon>Ascomycota</taxon>
        <taxon>Pezizomycotina</taxon>
        <taxon>Eurotiomycetes</taxon>
        <taxon>Eurotiomycetidae</taxon>
        <taxon>Onygenales</taxon>
        <taxon>Onygenaceae</taxon>
        <taxon>Uncinocarpus</taxon>
    </lineage>
</organism>
<evidence type="ECO:0000313" key="9">
    <source>
        <dbReference type="Proteomes" id="UP000002058"/>
    </source>
</evidence>
<dbReference type="CDD" id="cd12148">
    <property type="entry name" value="fungal_TF_MHR"/>
    <property type="match status" value="1"/>
</dbReference>
<evidence type="ECO:0000256" key="2">
    <source>
        <dbReference type="ARBA" id="ARBA00022833"/>
    </source>
</evidence>
<feature type="domain" description="Xylanolytic transcriptional activator regulatory" evidence="7">
    <location>
        <begin position="12"/>
        <end position="132"/>
    </location>
</feature>
<evidence type="ECO:0000259" key="7">
    <source>
        <dbReference type="Pfam" id="PF04082"/>
    </source>
</evidence>
<dbReference type="Pfam" id="PF04082">
    <property type="entry name" value="Fungal_trans"/>
    <property type="match status" value="1"/>
</dbReference>
<dbReference type="OMA" id="QWRYERE"/>
<dbReference type="PANTHER" id="PTHR31313:SF79">
    <property type="entry name" value="C6 FINGER DOMAIN-CONTAINING PROTEIN"/>
    <property type="match status" value="1"/>
</dbReference>
<evidence type="ECO:0000313" key="8">
    <source>
        <dbReference type="EMBL" id="EEP76620.1"/>
    </source>
</evidence>
<dbReference type="InParanoid" id="C4JI44"/>
<proteinExistence type="predicted"/>
<dbReference type="OrthoDB" id="2283631at2759"/>
<accession>C4JI44</accession>
<keyword evidence="1" id="KW-0479">Metal-binding</keyword>
<dbReference type="KEGG" id="ure:UREG_01469"/>
<dbReference type="EMBL" id="CH476615">
    <property type="protein sequence ID" value="EEP76620.1"/>
    <property type="molecule type" value="Genomic_DNA"/>
</dbReference>
<evidence type="ECO:0000256" key="3">
    <source>
        <dbReference type="ARBA" id="ARBA00023015"/>
    </source>
</evidence>
<evidence type="ECO:0000256" key="6">
    <source>
        <dbReference type="ARBA" id="ARBA00023242"/>
    </source>
</evidence>
<keyword evidence="2" id="KW-0862">Zinc</keyword>
<evidence type="ECO:0000256" key="1">
    <source>
        <dbReference type="ARBA" id="ARBA00022723"/>
    </source>
</evidence>
<dbReference type="HOGENOM" id="CLU_009617_1_0_1"/>
<dbReference type="GO" id="GO:0006351">
    <property type="term" value="P:DNA-templated transcription"/>
    <property type="evidence" value="ECO:0007669"/>
    <property type="project" value="InterPro"/>
</dbReference>
<evidence type="ECO:0000256" key="4">
    <source>
        <dbReference type="ARBA" id="ARBA00023125"/>
    </source>
</evidence>
<dbReference type="GO" id="GO:0003677">
    <property type="term" value="F:DNA binding"/>
    <property type="evidence" value="ECO:0007669"/>
    <property type="project" value="UniProtKB-KW"/>
</dbReference>
<protein>
    <recommendedName>
        <fullName evidence="7">Xylanolytic transcriptional activator regulatory domain-containing protein</fullName>
    </recommendedName>
</protein>
<gene>
    <name evidence="8" type="ORF">UREG_01469</name>
</gene>
<reference evidence="9" key="1">
    <citation type="journal article" date="2009" name="Genome Res.">
        <title>Comparative genomic analyses of the human fungal pathogens Coccidioides and their relatives.</title>
        <authorList>
            <person name="Sharpton T.J."/>
            <person name="Stajich J.E."/>
            <person name="Rounsley S.D."/>
            <person name="Gardner M.J."/>
            <person name="Wortman J.R."/>
            <person name="Jordar V.S."/>
            <person name="Maiti R."/>
            <person name="Kodira C.D."/>
            <person name="Neafsey D.E."/>
            <person name="Zeng Q."/>
            <person name="Hung C.-Y."/>
            <person name="McMahan C."/>
            <person name="Muszewska A."/>
            <person name="Grynberg M."/>
            <person name="Mandel M.A."/>
            <person name="Kellner E.M."/>
            <person name="Barker B.M."/>
            <person name="Galgiani J.N."/>
            <person name="Orbach M.J."/>
            <person name="Kirkland T.N."/>
            <person name="Cole G.T."/>
            <person name="Henn M.R."/>
            <person name="Birren B.W."/>
            <person name="Taylor J.W."/>
        </authorList>
    </citation>
    <scope>NUCLEOTIDE SEQUENCE [LARGE SCALE GENOMIC DNA]</scope>
    <source>
        <strain evidence="9">UAMH 1704</strain>
    </source>
</reference>
<evidence type="ECO:0000256" key="5">
    <source>
        <dbReference type="ARBA" id="ARBA00023163"/>
    </source>
</evidence>
<keyword evidence="5" id="KW-0804">Transcription</keyword>
<dbReference type="Proteomes" id="UP000002058">
    <property type="component" value="Unassembled WGS sequence"/>
</dbReference>
<name>C4JI44_UNCRE</name>
<keyword evidence="9" id="KW-1185">Reference proteome</keyword>
<dbReference type="VEuPathDB" id="FungiDB:UREG_01469"/>
<keyword evidence="3" id="KW-0805">Transcription regulation</keyword>
<sequence length="587" mass="66353">MPGEEEAHKYFEVFFDKIHPYIPVIHRDDFYRQWEADKTKIPSLLLEAIFACAGMASHDQTKGMRWLTLANRHESTFLEAPRLSTIQALLLLLKAREAVPKNGYYYRSWQLVKTIVCMAKDLGLHEHHNYHKDGEPCGMEPVDCLVATRVWQTLVIVEVLIGAPQGLNDFAVDVETVDIGTTWNVSGLDAYEMERSRQYAYLVQNALNMRRFIDTHKQSKRQSDGLKDPRFTANNNALDELIANLPADLQVVFPTEGSSPWLSSHFMGNLNVHFHLSVILQHRSQLTTASDGSRPTSWRTHMTRCYSSAKAIYHLQDAIISTSGLTSLSYMQRGIHFTVYCILTCLMVHSAVLSSSDVELYSDAAVYFSRHMRLLEQCTKKWSLPDIQAQLDIVRATLSVDTTKPFELKSLATQGIPEQSLASKPLQLHIDVPGNKSVLEHSASTVNGLCTSSPPMVFEMLSSCTDIDPQFVTYLDDGINWDPTRLVTQWDLELSSRSLSPASPESVVTPNRNAIDHIFPIQFDSTPGSPFQKEALYCTYDFEQSLMTTVDQKWDGEISGIYTSEGLKRKWEGTDTFLEEPLATQRV</sequence>